<keyword evidence="2 10" id="KW-0813">Transport</keyword>
<dbReference type="InterPro" id="IPR000531">
    <property type="entry name" value="Beta-barrel_TonB"/>
</dbReference>
<evidence type="ECO:0000256" key="12">
    <source>
        <dbReference type="SAM" id="MobiDB-lite"/>
    </source>
</evidence>
<accession>A0A1G9HPI1</accession>
<feature type="region of interest" description="Disordered" evidence="12">
    <location>
        <begin position="474"/>
        <end position="498"/>
    </location>
</feature>
<comment type="similarity">
    <text evidence="10 11">Belongs to the TonB-dependent receptor family.</text>
</comment>
<keyword evidence="3 10" id="KW-1134">Transmembrane beta strand</keyword>
<organism evidence="14 15">
    <name type="scientific">Siphonobacter aquaeclarae</name>
    <dbReference type="NCBI Taxonomy" id="563176"/>
    <lineage>
        <taxon>Bacteria</taxon>
        <taxon>Pseudomonadati</taxon>
        <taxon>Bacteroidota</taxon>
        <taxon>Cytophagia</taxon>
        <taxon>Cytophagales</taxon>
        <taxon>Cytophagaceae</taxon>
        <taxon>Siphonobacter</taxon>
    </lineage>
</organism>
<dbReference type="InterPro" id="IPR039426">
    <property type="entry name" value="TonB-dep_rcpt-like"/>
</dbReference>
<keyword evidence="7 11" id="KW-0798">TonB box</keyword>
<keyword evidence="4" id="KW-0406">Ion transport</keyword>
<keyword evidence="5 10" id="KW-0812">Transmembrane</keyword>
<comment type="subcellular location">
    <subcellularLocation>
        <location evidence="1 10">Cell outer membrane</location>
        <topology evidence="1 10">Multi-pass membrane protein</topology>
    </subcellularLocation>
</comment>
<keyword evidence="9 10" id="KW-0998">Cell outer membrane</keyword>
<dbReference type="InterPro" id="IPR023996">
    <property type="entry name" value="TonB-dep_OMP_SusC/RagA"/>
</dbReference>
<dbReference type="InterPro" id="IPR037066">
    <property type="entry name" value="Plug_dom_sf"/>
</dbReference>
<dbReference type="AlphaFoldDB" id="A0A1G9HPI1"/>
<keyword evidence="8 10" id="KW-0472">Membrane</keyword>
<dbReference type="SMART" id="SM00965">
    <property type="entry name" value="STN"/>
    <property type="match status" value="1"/>
</dbReference>
<name>A0A1G9HPI1_9BACT</name>
<dbReference type="EMBL" id="FNGS01000001">
    <property type="protein sequence ID" value="SDL14772.1"/>
    <property type="molecule type" value="Genomic_DNA"/>
</dbReference>
<dbReference type="InterPro" id="IPR012910">
    <property type="entry name" value="Plug_dom"/>
</dbReference>
<evidence type="ECO:0000259" key="13">
    <source>
        <dbReference type="SMART" id="SM00965"/>
    </source>
</evidence>
<keyword evidence="15" id="KW-1185">Reference proteome</keyword>
<dbReference type="Gene3D" id="2.40.170.20">
    <property type="entry name" value="TonB-dependent receptor, beta-barrel domain"/>
    <property type="match status" value="1"/>
</dbReference>
<evidence type="ECO:0000256" key="8">
    <source>
        <dbReference type="ARBA" id="ARBA00023136"/>
    </source>
</evidence>
<dbReference type="Pfam" id="PF07715">
    <property type="entry name" value="Plug"/>
    <property type="match status" value="1"/>
</dbReference>
<dbReference type="GO" id="GO:0006826">
    <property type="term" value="P:iron ion transport"/>
    <property type="evidence" value="ECO:0007669"/>
    <property type="project" value="UniProtKB-KW"/>
</dbReference>
<dbReference type="Pfam" id="PF07660">
    <property type="entry name" value="STN"/>
    <property type="match status" value="1"/>
</dbReference>
<reference evidence="14 15" key="1">
    <citation type="submission" date="2016-10" db="EMBL/GenBank/DDBJ databases">
        <authorList>
            <person name="de Groot N.N."/>
        </authorList>
    </citation>
    <scope>NUCLEOTIDE SEQUENCE [LARGE SCALE GENOMIC DNA]</scope>
    <source>
        <strain evidence="14 15">DSM 21668</strain>
    </source>
</reference>
<dbReference type="InterPro" id="IPR036942">
    <property type="entry name" value="Beta-barrel_TonB_sf"/>
</dbReference>
<evidence type="ECO:0000256" key="7">
    <source>
        <dbReference type="ARBA" id="ARBA00023077"/>
    </source>
</evidence>
<keyword evidence="4" id="KW-0410">Iron transport</keyword>
<evidence type="ECO:0000256" key="6">
    <source>
        <dbReference type="ARBA" id="ARBA00023004"/>
    </source>
</evidence>
<dbReference type="NCBIfam" id="TIGR04056">
    <property type="entry name" value="OMP_RagA_SusC"/>
    <property type="match status" value="1"/>
</dbReference>
<feature type="domain" description="Secretin/TonB short N-terminal" evidence="13">
    <location>
        <begin position="64"/>
        <end position="115"/>
    </location>
</feature>
<dbReference type="GO" id="GO:0009279">
    <property type="term" value="C:cell outer membrane"/>
    <property type="evidence" value="ECO:0007669"/>
    <property type="project" value="UniProtKB-SubCell"/>
</dbReference>
<evidence type="ECO:0000256" key="4">
    <source>
        <dbReference type="ARBA" id="ARBA00022496"/>
    </source>
</evidence>
<sequence>MFLTHQTFRELMRISLLQLILTVLVLNGALAARAQELLDQKISVRLENQTVREALQTLEKKAHIRFVYSSQVVQLERKITLSVTEERLATVLDRLFRSLQIRYVVNGNQIALVRAPVEEGRAEPSVPVAAAPDRVITGVVRNENGEGMPGVSVSVRNTTRGVTTDADGGFRLSLPDEATTLVFSFVGYKSQEAVIGARTTLDIRLEPDHKALNEVVVVGYGTARKSDLTGSLSQVKAKDINAYPATNVLQALSGRAAGVQVLQNTGAPGGGVSVRIRGTNSIKGSNEPLYVVDGFPLSGSNPTLLNNADIESIEILKDASATAIYGSRGANGVVIISTKTGKSGKTLVDFESSYTTQTLRKKLDLMSAKEYALFYNEQAVNDKQTPFFTPSQIDAFGKGYDWQNLVFTQAPMRSNALSISGGNEKTKFSVSGSVLNQDGIVKGSDYDRYSIRTNVTHTVSKLFSVQLSGTLSRLDTRRKDSGGGSRGNSMISSALAAPPTLTPYNDDGTYRVLATAYPFVATDLINPLNFINEQSNKTRANIALLNASLLFKPIEALTIRISGGVENRDDRTDNYTTRKFVNSNGVASVSTGQQTSLLSENTVSYNKTFGGRHTVSAVAGFTYQDFLSTSLSAGGNGFLSDIFETYNLGSATTPGIPGSGYSKAILLSFLGRVNYNFADKYLVTASFRRDGASKYSEGNKWGSFPSAAVAWRVSNEDFLKSQNTLSDLKIRASWGQTGSQAIDPYTTLNQLTSGKTVFGDALYTTFSPGTTLPGNLKWETTAQFDAGFDLGLLKNRLTVTVDYYVKNTKDLLNTVRLPSSLGYSSTVRNVGQVQNKGLELGVDARILDGPVRWDVNANIAFNRNKVVKLYDGQDILSGQINTVVVNDVSNILREGRPIGQFWGYVEDGYDEKGKIRYKDLDQDGAITIRDKTYIGNPNPDFIYGLNSSVSYKNFDLTVFVQGTKGNDLFNASSIGSTIDYGFGLNMPREVYLNHWTPEKTQAKYPIISNNVNARISNRFVEDGSYLRLKNIQLAYNFPVGNWKAPWLRSIQVYASAQNLLTFTKYSWWDPEVNSAGGANSITQGVDFYSYPVAKSYTFGLRVGL</sequence>
<dbReference type="Gene3D" id="2.60.40.1120">
    <property type="entry name" value="Carboxypeptidase-like, regulatory domain"/>
    <property type="match status" value="1"/>
</dbReference>
<dbReference type="InterPro" id="IPR008969">
    <property type="entry name" value="CarboxyPept-like_regulatory"/>
</dbReference>
<dbReference type="Pfam" id="PF00593">
    <property type="entry name" value="TonB_dep_Rec_b-barrel"/>
    <property type="match status" value="1"/>
</dbReference>
<dbReference type="InterPro" id="IPR023997">
    <property type="entry name" value="TonB-dep_OMP_SusC/RagA_CS"/>
</dbReference>
<dbReference type="STRING" id="563176.SAMN04488090_0147"/>
<dbReference type="RefSeq" id="WP_245689845.1">
    <property type="nucleotide sequence ID" value="NZ_FNGS01000001.1"/>
</dbReference>
<keyword evidence="6" id="KW-0408">Iron</keyword>
<dbReference type="NCBIfam" id="TIGR04057">
    <property type="entry name" value="SusC_RagA_signa"/>
    <property type="match status" value="1"/>
</dbReference>
<protein>
    <submittedName>
        <fullName evidence="14">TonB-linked outer membrane protein, SusC/RagA family</fullName>
    </submittedName>
</protein>
<evidence type="ECO:0000256" key="2">
    <source>
        <dbReference type="ARBA" id="ARBA00022448"/>
    </source>
</evidence>
<dbReference type="SUPFAM" id="SSF56935">
    <property type="entry name" value="Porins"/>
    <property type="match status" value="1"/>
</dbReference>
<proteinExistence type="inferred from homology"/>
<dbReference type="Pfam" id="PF13715">
    <property type="entry name" value="CarbopepD_reg_2"/>
    <property type="match status" value="1"/>
</dbReference>
<evidence type="ECO:0000256" key="3">
    <source>
        <dbReference type="ARBA" id="ARBA00022452"/>
    </source>
</evidence>
<evidence type="ECO:0000313" key="14">
    <source>
        <dbReference type="EMBL" id="SDL14772.1"/>
    </source>
</evidence>
<evidence type="ECO:0000256" key="9">
    <source>
        <dbReference type="ARBA" id="ARBA00023237"/>
    </source>
</evidence>
<dbReference type="Gene3D" id="2.170.130.10">
    <property type="entry name" value="TonB-dependent receptor, plug domain"/>
    <property type="match status" value="1"/>
</dbReference>
<dbReference type="PROSITE" id="PS52016">
    <property type="entry name" value="TONB_DEPENDENT_REC_3"/>
    <property type="match status" value="1"/>
</dbReference>
<evidence type="ECO:0000256" key="10">
    <source>
        <dbReference type="PROSITE-ProRule" id="PRU01360"/>
    </source>
</evidence>
<dbReference type="InterPro" id="IPR011662">
    <property type="entry name" value="Secretin/TonB_short_N"/>
</dbReference>
<gene>
    <name evidence="14" type="ORF">SAMN04488090_0147</name>
</gene>
<evidence type="ECO:0000256" key="1">
    <source>
        <dbReference type="ARBA" id="ARBA00004571"/>
    </source>
</evidence>
<dbReference type="FunFam" id="2.170.130.10:FF:000008">
    <property type="entry name" value="SusC/RagA family TonB-linked outer membrane protein"/>
    <property type="match status" value="1"/>
</dbReference>
<evidence type="ECO:0000256" key="11">
    <source>
        <dbReference type="RuleBase" id="RU003357"/>
    </source>
</evidence>
<dbReference type="Proteomes" id="UP000198901">
    <property type="component" value="Unassembled WGS sequence"/>
</dbReference>
<evidence type="ECO:0000313" key="15">
    <source>
        <dbReference type="Proteomes" id="UP000198901"/>
    </source>
</evidence>
<dbReference type="SUPFAM" id="SSF49464">
    <property type="entry name" value="Carboxypeptidase regulatory domain-like"/>
    <property type="match status" value="1"/>
</dbReference>
<evidence type="ECO:0000256" key="5">
    <source>
        <dbReference type="ARBA" id="ARBA00022692"/>
    </source>
</evidence>